<sequence length="78" mass="9078">MMRRYIQMLNFSNENQRRCNKTRPITSDIFFATLQVRVVSTCSITSSDSCKFFFGLWGFRQRPYPPSRPIDTGSLSST</sequence>
<organism evidence="1 2">
    <name type="scientific">Tagetes erecta</name>
    <name type="common">African marigold</name>
    <dbReference type="NCBI Taxonomy" id="13708"/>
    <lineage>
        <taxon>Eukaryota</taxon>
        <taxon>Viridiplantae</taxon>
        <taxon>Streptophyta</taxon>
        <taxon>Embryophyta</taxon>
        <taxon>Tracheophyta</taxon>
        <taxon>Spermatophyta</taxon>
        <taxon>Magnoliopsida</taxon>
        <taxon>eudicotyledons</taxon>
        <taxon>Gunneridae</taxon>
        <taxon>Pentapetalae</taxon>
        <taxon>asterids</taxon>
        <taxon>campanulids</taxon>
        <taxon>Asterales</taxon>
        <taxon>Asteraceae</taxon>
        <taxon>Asteroideae</taxon>
        <taxon>Heliantheae alliance</taxon>
        <taxon>Tageteae</taxon>
        <taxon>Tagetes</taxon>
    </lineage>
</organism>
<evidence type="ECO:0000313" key="1">
    <source>
        <dbReference type="EMBL" id="KAK1408513.1"/>
    </source>
</evidence>
<name>A0AAD8NHU8_TARER</name>
<gene>
    <name evidence="1" type="ORF">QVD17_40353</name>
</gene>
<keyword evidence="2" id="KW-1185">Reference proteome</keyword>
<protein>
    <submittedName>
        <fullName evidence="1">Uncharacterized protein</fullName>
    </submittedName>
</protein>
<dbReference type="AlphaFoldDB" id="A0AAD8NHU8"/>
<reference evidence="1" key="1">
    <citation type="journal article" date="2023" name="bioRxiv">
        <title>Improved chromosome-level genome assembly for marigold (Tagetes erecta).</title>
        <authorList>
            <person name="Jiang F."/>
            <person name="Yuan L."/>
            <person name="Wang S."/>
            <person name="Wang H."/>
            <person name="Xu D."/>
            <person name="Wang A."/>
            <person name="Fan W."/>
        </authorList>
    </citation>
    <scope>NUCLEOTIDE SEQUENCE</scope>
    <source>
        <strain evidence="1">WSJ</strain>
        <tissue evidence="1">Leaf</tissue>
    </source>
</reference>
<dbReference type="Proteomes" id="UP001229421">
    <property type="component" value="Unassembled WGS sequence"/>
</dbReference>
<evidence type="ECO:0000313" key="2">
    <source>
        <dbReference type="Proteomes" id="UP001229421"/>
    </source>
</evidence>
<proteinExistence type="predicted"/>
<dbReference type="EMBL" id="JAUHHV010000011">
    <property type="protein sequence ID" value="KAK1408513.1"/>
    <property type="molecule type" value="Genomic_DNA"/>
</dbReference>
<accession>A0AAD8NHU8</accession>
<comment type="caution">
    <text evidence="1">The sequence shown here is derived from an EMBL/GenBank/DDBJ whole genome shotgun (WGS) entry which is preliminary data.</text>
</comment>